<dbReference type="RefSeq" id="WP_193184401.1">
    <property type="nucleotide sequence ID" value="NZ_JACVXA010000051.1"/>
</dbReference>
<feature type="transmembrane region" description="Helical" evidence="1">
    <location>
        <begin position="112"/>
        <end position="129"/>
    </location>
</feature>
<evidence type="ECO:0000313" key="3">
    <source>
        <dbReference type="EMBL" id="MBE3639591.1"/>
    </source>
</evidence>
<keyword evidence="1" id="KW-1133">Transmembrane helix</keyword>
<name>A0A8J6Z159_9RHOB</name>
<comment type="caution">
    <text evidence="3">The sequence shown here is derived from an EMBL/GenBank/DDBJ whole genome shotgun (WGS) entry which is preliminary data.</text>
</comment>
<dbReference type="Proteomes" id="UP000609121">
    <property type="component" value="Unassembled WGS sequence"/>
</dbReference>
<evidence type="ECO:0000259" key="2">
    <source>
        <dbReference type="Pfam" id="PF07331"/>
    </source>
</evidence>
<feature type="transmembrane region" description="Helical" evidence="1">
    <location>
        <begin position="51"/>
        <end position="73"/>
    </location>
</feature>
<feature type="transmembrane region" description="Helical" evidence="1">
    <location>
        <begin position="85"/>
        <end position="106"/>
    </location>
</feature>
<feature type="transmembrane region" description="Helical" evidence="1">
    <location>
        <begin position="141"/>
        <end position="160"/>
    </location>
</feature>
<dbReference type="EMBL" id="JACVXA010000051">
    <property type="protein sequence ID" value="MBE3639591.1"/>
    <property type="molecule type" value="Genomic_DNA"/>
</dbReference>
<gene>
    <name evidence="3" type="ORF">ICN82_15420</name>
</gene>
<dbReference type="Pfam" id="PF07331">
    <property type="entry name" value="TctB"/>
    <property type="match status" value="1"/>
</dbReference>
<dbReference type="AlphaFoldDB" id="A0A8J6Z159"/>
<keyword evidence="4" id="KW-1185">Reference proteome</keyword>
<evidence type="ECO:0000313" key="4">
    <source>
        <dbReference type="Proteomes" id="UP000609121"/>
    </source>
</evidence>
<reference evidence="3" key="1">
    <citation type="submission" date="2020-09" db="EMBL/GenBank/DDBJ databases">
        <title>A novel bacterium of genus Mangrovicoccus, isolated from South China Sea.</title>
        <authorList>
            <person name="Huang H."/>
            <person name="Mo K."/>
            <person name="Hu Y."/>
        </authorList>
    </citation>
    <scope>NUCLEOTIDE SEQUENCE</scope>
    <source>
        <strain evidence="3">HB182678</strain>
    </source>
</reference>
<dbReference type="InterPro" id="IPR009936">
    <property type="entry name" value="DUF1468"/>
</dbReference>
<keyword evidence="1" id="KW-0472">Membrane</keyword>
<evidence type="ECO:0000256" key="1">
    <source>
        <dbReference type="SAM" id="Phobius"/>
    </source>
</evidence>
<organism evidence="3 4">
    <name type="scientific">Mangrovicoccus algicola</name>
    <dbReference type="NCBI Taxonomy" id="2771008"/>
    <lineage>
        <taxon>Bacteria</taxon>
        <taxon>Pseudomonadati</taxon>
        <taxon>Pseudomonadota</taxon>
        <taxon>Alphaproteobacteria</taxon>
        <taxon>Rhodobacterales</taxon>
        <taxon>Paracoccaceae</taxon>
        <taxon>Mangrovicoccus</taxon>
    </lineage>
</organism>
<sequence length="166" mass="17036">MQPPIDGSTRKTLAAGLVFLLLCLVGLAMLGASRAAWQGSSMPGDPGPFFLIRLCLWATGAAGAGLLILAAVTRGQDRGAPRVEGPGALALPGLLVLSLLAMPVLMKLLGSAPAVAVFATLWIGLLAGLGHGWQPRRLITAPLFGVGAGIFVQLVFVRLLSLPLPN</sequence>
<proteinExistence type="predicted"/>
<feature type="domain" description="DUF1468" evidence="2">
    <location>
        <begin position="14"/>
        <end position="165"/>
    </location>
</feature>
<keyword evidence="1" id="KW-0812">Transmembrane</keyword>
<protein>
    <submittedName>
        <fullName evidence="3">Tripartite tricarboxylate transporter TctB family protein</fullName>
    </submittedName>
</protein>
<accession>A0A8J6Z159</accession>